<evidence type="ECO:0000313" key="2">
    <source>
        <dbReference type="EMBL" id="CAZ80058.1"/>
    </source>
</evidence>
<dbReference type="GeneID" id="9187429"/>
<evidence type="ECO:0000256" key="1">
    <source>
        <dbReference type="SAM" id="MobiDB-lite"/>
    </source>
</evidence>
<proteinExistence type="predicted"/>
<dbReference type="KEGG" id="tml:GSTUM_00004407001"/>
<accession>D5G6B5</accession>
<dbReference type="EMBL" id="FN430009">
    <property type="protein sequence ID" value="CAZ80058.1"/>
    <property type="molecule type" value="Genomic_DNA"/>
</dbReference>
<feature type="region of interest" description="Disordered" evidence="1">
    <location>
        <begin position="1"/>
        <end position="25"/>
    </location>
</feature>
<protein>
    <submittedName>
        <fullName evidence="2">(Perigord truffle) hypothetical protein</fullName>
    </submittedName>
</protein>
<organism evidence="2 3">
    <name type="scientific">Tuber melanosporum (strain Mel28)</name>
    <name type="common">Perigord black truffle</name>
    <dbReference type="NCBI Taxonomy" id="656061"/>
    <lineage>
        <taxon>Eukaryota</taxon>
        <taxon>Fungi</taxon>
        <taxon>Dikarya</taxon>
        <taxon>Ascomycota</taxon>
        <taxon>Pezizomycotina</taxon>
        <taxon>Pezizomycetes</taxon>
        <taxon>Pezizales</taxon>
        <taxon>Tuberaceae</taxon>
        <taxon>Tuber</taxon>
    </lineage>
</organism>
<keyword evidence="3" id="KW-1185">Reference proteome</keyword>
<dbReference type="AlphaFoldDB" id="D5G6B5"/>
<reference evidence="2 3" key="1">
    <citation type="journal article" date="2010" name="Nature">
        <title>Perigord black truffle genome uncovers evolutionary origins and mechanisms of symbiosis.</title>
        <authorList>
            <person name="Martin F."/>
            <person name="Kohler A."/>
            <person name="Murat C."/>
            <person name="Balestrini R."/>
            <person name="Coutinho P.M."/>
            <person name="Jaillon O."/>
            <person name="Montanini B."/>
            <person name="Morin E."/>
            <person name="Noel B."/>
            <person name="Percudani R."/>
            <person name="Porcel B."/>
            <person name="Rubini A."/>
            <person name="Amicucci A."/>
            <person name="Amselem J."/>
            <person name="Anthouard V."/>
            <person name="Arcioni S."/>
            <person name="Artiguenave F."/>
            <person name="Aury J.M."/>
            <person name="Ballario P."/>
            <person name="Bolchi A."/>
            <person name="Brenna A."/>
            <person name="Brun A."/>
            <person name="Buee M."/>
            <person name="Cantarel B."/>
            <person name="Chevalier G."/>
            <person name="Couloux A."/>
            <person name="Da Silva C."/>
            <person name="Denoeud F."/>
            <person name="Duplessis S."/>
            <person name="Ghignone S."/>
            <person name="Hilselberger B."/>
            <person name="Iotti M."/>
            <person name="Marcais B."/>
            <person name="Mello A."/>
            <person name="Miranda M."/>
            <person name="Pacioni G."/>
            <person name="Quesneville H."/>
            <person name="Riccioni C."/>
            <person name="Ruotolo R."/>
            <person name="Splivallo R."/>
            <person name="Stocchi V."/>
            <person name="Tisserant E."/>
            <person name="Viscomi A.R."/>
            <person name="Zambonelli A."/>
            <person name="Zampieri E."/>
            <person name="Henrissat B."/>
            <person name="Lebrun M.H."/>
            <person name="Paolocci F."/>
            <person name="Bonfante P."/>
            <person name="Ottonello S."/>
            <person name="Wincker P."/>
        </authorList>
    </citation>
    <scope>NUCLEOTIDE SEQUENCE [LARGE SCALE GENOMIC DNA]</scope>
    <source>
        <strain evidence="2 3">Mel28</strain>
    </source>
</reference>
<dbReference type="RefSeq" id="XP_002835901.1">
    <property type="nucleotide sequence ID" value="XM_002835855.1"/>
</dbReference>
<gene>
    <name evidence="2" type="ORF">GSTUM_00004407001</name>
</gene>
<dbReference type="Proteomes" id="UP000006911">
    <property type="component" value="Unassembled WGS sequence"/>
</dbReference>
<sequence length="90" mass="9897">MIIPVPHSRAERKPQDGSFATKRKKKDAIPSYGTLYCMIPVSSSEPDNLNFRESMLSKTLGLCAVGGPRELDKSLFAEETWPIEPTTSAA</sequence>
<dbReference type="InParanoid" id="D5G6B5"/>
<evidence type="ECO:0000313" key="3">
    <source>
        <dbReference type="Proteomes" id="UP000006911"/>
    </source>
</evidence>
<dbReference type="HOGENOM" id="CLU_2442471_0_0_1"/>
<name>D5G6B5_TUBMM</name>